<protein>
    <submittedName>
        <fullName evidence="7">Gamma-glutamyltranspeptidase/glutathione hydrolase</fullName>
        <ecNumber evidence="7">2.3.2.2</ecNumber>
        <ecNumber evidence="7">3.4.19.13</ecNumber>
    </submittedName>
</protein>
<accession>A0ABS4IG78</accession>
<dbReference type="EC" id="2.3.2.2" evidence="7"/>
<dbReference type="InterPro" id="IPR051792">
    <property type="entry name" value="GGT_bact"/>
</dbReference>
<keyword evidence="2 7" id="KW-0808">Transferase</keyword>
<dbReference type="GO" id="GO:0103068">
    <property type="term" value="F:leukotriene C4 gamma-glutamyl transferase activity"/>
    <property type="evidence" value="ECO:0007669"/>
    <property type="project" value="UniProtKB-EC"/>
</dbReference>
<keyword evidence="7" id="KW-0012">Acyltransferase</keyword>
<dbReference type="InterPro" id="IPR029055">
    <property type="entry name" value="Ntn_hydrolases_N"/>
</dbReference>
<evidence type="ECO:0000256" key="5">
    <source>
        <dbReference type="SAM" id="MobiDB-lite"/>
    </source>
</evidence>
<comment type="similarity">
    <text evidence="1">Belongs to the gamma-glutamyltransferase family.</text>
</comment>
<evidence type="ECO:0000256" key="2">
    <source>
        <dbReference type="ARBA" id="ARBA00022679"/>
    </source>
</evidence>
<keyword evidence="6" id="KW-0472">Membrane</keyword>
<proteinExistence type="inferred from homology"/>
<organism evidence="7 8">
    <name type="scientific">Virgibacillus natechei</name>
    <dbReference type="NCBI Taxonomy" id="1216297"/>
    <lineage>
        <taxon>Bacteria</taxon>
        <taxon>Bacillati</taxon>
        <taxon>Bacillota</taxon>
        <taxon>Bacilli</taxon>
        <taxon>Bacillales</taxon>
        <taxon>Bacillaceae</taxon>
        <taxon>Virgibacillus</taxon>
    </lineage>
</organism>
<keyword evidence="6" id="KW-0812">Transmembrane</keyword>
<dbReference type="PANTHER" id="PTHR43199:SF1">
    <property type="entry name" value="GLUTATHIONE HYDROLASE PROENZYME"/>
    <property type="match status" value="1"/>
</dbReference>
<dbReference type="GO" id="GO:0036374">
    <property type="term" value="F:glutathione hydrolase activity"/>
    <property type="evidence" value="ECO:0007669"/>
    <property type="project" value="UniProtKB-EC"/>
</dbReference>
<evidence type="ECO:0000256" key="3">
    <source>
        <dbReference type="ARBA" id="ARBA00022801"/>
    </source>
</evidence>
<dbReference type="Pfam" id="PF01019">
    <property type="entry name" value="G_glu_transpept"/>
    <property type="match status" value="1"/>
</dbReference>
<comment type="caution">
    <text evidence="7">The sequence shown here is derived from an EMBL/GenBank/DDBJ whole genome shotgun (WGS) entry which is preliminary data.</text>
</comment>
<evidence type="ECO:0000256" key="1">
    <source>
        <dbReference type="ARBA" id="ARBA00009381"/>
    </source>
</evidence>
<evidence type="ECO:0000256" key="4">
    <source>
        <dbReference type="ARBA" id="ARBA00023145"/>
    </source>
</evidence>
<keyword evidence="6" id="KW-1133">Transmembrane helix</keyword>
<gene>
    <name evidence="7" type="ORF">J2Z83_001565</name>
</gene>
<dbReference type="PRINTS" id="PR01210">
    <property type="entry name" value="GGTRANSPTASE"/>
</dbReference>
<dbReference type="Proteomes" id="UP001519345">
    <property type="component" value="Unassembled WGS sequence"/>
</dbReference>
<keyword evidence="3 7" id="KW-0378">Hydrolase</keyword>
<dbReference type="InterPro" id="IPR043138">
    <property type="entry name" value="GGT_lsub"/>
</dbReference>
<reference evidence="7 8" key="1">
    <citation type="submission" date="2021-03" db="EMBL/GenBank/DDBJ databases">
        <title>Genomic Encyclopedia of Type Strains, Phase IV (KMG-IV): sequencing the most valuable type-strain genomes for metagenomic binning, comparative biology and taxonomic classification.</title>
        <authorList>
            <person name="Goeker M."/>
        </authorList>
    </citation>
    <scope>NUCLEOTIDE SEQUENCE [LARGE SCALE GENOMIC DNA]</scope>
    <source>
        <strain evidence="7 8">DSM 25609</strain>
    </source>
</reference>
<dbReference type="RefSeq" id="WP_209462651.1">
    <property type="nucleotide sequence ID" value="NZ_CP110224.1"/>
</dbReference>
<dbReference type="SUPFAM" id="SSF56235">
    <property type="entry name" value="N-terminal nucleophile aminohydrolases (Ntn hydrolases)"/>
    <property type="match status" value="1"/>
</dbReference>
<dbReference type="Gene3D" id="3.60.20.40">
    <property type="match status" value="1"/>
</dbReference>
<dbReference type="EMBL" id="JAGGKX010000006">
    <property type="protein sequence ID" value="MBP1969461.1"/>
    <property type="molecule type" value="Genomic_DNA"/>
</dbReference>
<dbReference type="Gene3D" id="1.10.246.130">
    <property type="match status" value="1"/>
</dbReference>
<keyword evidence="8" id="KW-1185">Reference proteome</keyword>
<feature type="transmembrane region" description="Helical" evidence="6">
    <location>
        <begin position="9"/>
        <end position="28"/>
    </location>
</feature>
<evidence type="ECO:0000313" key="8">
    <source>
        <dbReference type="Proteomes" id="UP001519345"/>
    </source>
</evidence>
<dbReference type="EC" id="3.4.19.13" evidence="7"/>
<feature type="region of interest" description="Disordered" evidence="5">
    <location>
        <begin position="586"/>
        <end position="608"/>
    </location>
</feature>
<dbReference type="PANTHER" id="PTHR43199">
    <property type="entry name" value="GLUTATHIONE HYDROLASE"/>
    <property type="match status" value="1"/>
</dbReference>
<evidence type="ECO:0000256" key="6">
    <source>
        <dbReference type="SAM" id="Phobius"/>
    </source>
</evidence>
<dbReference type="InterPro" id="IPR043137">
    <property type="entry name" value="GGT_ssub_C"/>
</dbReference>
<name>A0ABS4IG78_9BACI</name>
<sequence>MNVKRDLKITYLIAGIVLIGLIGWNFYFEDEFDPFREPYSGGDFTERQVESVGVDSNDSQDDMNTNDATAEPQVEIYGVSSLHPLAADVGMQIIEDGGNAIDAAVAVSFMLNVVEPYGSGIGGGGQMLYHDPEEGAVSYDYREAAPESEERPERGVAVPGLVKGMDSIHENHGELSWEELLAPAIETAEEGFQVGEIFNQQTSSSVRYLQLDEQQSELFFPGGQVLAVNDHLVQNELAETLRLIQENRSDGFYSGPVGESLQEELDFTAEDLEAYEPQLSDPVEAEIGNQVVYGGSSPSSGTVVLQALKMAERIDLTEMFPEENIPENLAFGDLVNHEELHHVYTHLINEITKITYNDRLDTLGDPQYDQIDHEVLTSEAHIDDLFDEISYDEITEADTSTLFDSPAEEGDSRHTTHFVIVDKEGRMVSATHSLGEFYGSGRYINGFFLNNQMENFSPNDESLNRYEPGKRPRSFVSPLIFEQSGQPILGIGTPGGRRIPAMLFQTIMQYQHAFNEDDERVSLQQAIEAPRFYNEEEVIYVEEALPEETAQRLRDMGYSVIGHDSPLFYGGIQGLGVILNENGETQGMYGGGDPRRNGSWQIEGGSEE</sequence>
<keyword evidence="4" id="KW-0865">Zymogen</keyword>
<evidence type="ECO:0000313" key="7">
    <source>
        <dbReference type="EMBL" id="MBP1969461.1"/>
    </source>
</evidence>